<name>A0ABQ8KSR6_9APHY</name>
<keyword evidence="3" id="KW-1185">Reference proteome</keyword>
<sequence length="157" mass="15748">MSFMSAQSWRSSSESDAAKVPASPSVGNPGGMGTSTGTRGCRRAGNGFTGRAGGEQSSDFAGTSSTTGRASTSTLDSTSKTSTMTTSSSIGVEGTEPKEEAVEEESVRDMKGGTGGMGSQSMAESFVGSELEIASTGMPSGMEGERGIDSAGEVQQD</sequence>
<organism evidence="2 3">
    <name type="scientific">Rhodofomes roseus</name>
    <dbReference type="NCBI Taxonomy" id="34475"/>
    <lineage>
        <taxon>Eukaryota</taxon>
        <taxon>Fungi</taxon>
        <taxon>Dikarya</taxon>
        <taxon>Basidiomycota</taxon>
        <taxon>Agaricomycotina</taxon>
        <taxon>Agaricomycetes</taxon>
        <taxon>Polyporales</taxon>
        <taxon>Rhodofomes</taxon>
    </lineage>
</organism>
<dbReference type="GeneID" id="72003410"/>
<evidence type="ECO:0000313" key="3">
    <source>
        <dbReference type="Proteomes" id="UP000814176"/>
    </source>
</evidence>
<feature type="compositionally biased region" description="Polar residues" evidence="1">
    <location>
        <begin position="1"/>
        <end position="15"/>
    </location>
</feature>
<protein>
    <submittedName>
        <fullName evidence="2">Uncharacterized protein</fullName>
    </submittedName>
</protein>
<reference evidence="2 3" key="1">
    <citation type="journal article" date="2021" name="Environ. Microbiol.">
        <title>Gene family expansions and transcriptome signatures uncover fungal adaptations to wood decay.</title>
        <authorList>
            <person name="Hage H."/>
            <person name="Miyauchi S."/>
            <person name="Viragh M."/>
            <person name="Drula E."/>
            <person name="Min B."/>
            <person name="Chaduli D."/>
            <person name="Navarro D."/>
            <person name="Favel A."/>
            <person name="Norest M."/>
            <person name="Lesage-Meessen L."/>
            <person name="Balint B."/>
            <person name="Merenyi Z."/>
            <person name="de Eugenio L."/>
            <person name="Morin E."/>
            <person name="Martinez A.T."/>
            <person name="Baldrian P."/>
            <person name="Stursova M."/>
            <person name="Martinez M.J."/>
            <person name="Novotny C."/>
            <person name="Magnuson J.K."/>
            <person name="Spatafora J.W."/>
            <person name="Maurice S."/>
            <person name="Pangilinan J."/>
            <person name="Andreopoulos W."/>
            <person name="LaButti K."/>
            <person name="Hundley H."/>
            <person name="Na H."/>
            <person name="Kuo A."/>
            <person name="Barry K."/>
            <person name="Lipzen A."/>
            <person name="Henrissat B."/>
            <person name="Riley R."/>
            <person name="Ahrendt S."/>
            <person name="Nagy L.G."/>
            <person name="Grigoriev I.V."/>
            <person name="Martin F."/>
            <person name="Rosso M.N."/>
        </authorList>
    </citation>
    <scope>NUCLEOTIDE SEQUENCE [LARGE SCALE GENOMIC DNA]</scope>
    <source>
        <strain evidence="2 3">CIRM-BRFM 1785</strain>
    </source>
</reference>
<accession>A0ABQ8KSR6</accession>
<comment type="caution">
    <text evidence="2">The sequence shown here is derived from an EMBL/GenBank/DDBJ whole genome shotgun (WGS) entry which is preliminary data.</text>
</comment>
<dbReference type="EMBL" id="JADCUA010000003">
    <property type="protein sequence ID" value="KAH9841792.1"/>
    <property type="molecule type" value="Genomic_DNA"/>
</dbReference>
<feature type="compositionally biased region" description="Basic and acidic residues" evidence="1">
    <location>
        <begin position="95"/>
        <end position="111"/>
    </location>
</feature>
<feature type="region of interest" description="Disordered" evidence="1">
    <location>
        <begin position="1"/>
        <end position="121"/>
    </location>
</feature>
<evidence type="ECO:0000313" key="2">
    <source>
        <dbReference type="EMBL" id="KAH9841792.1"/>
    </source>
</evidence>
<proteinExistence type="predicted"/>
<feature type="compositionally biased region" description="Low complexity" evidence="1">
    <location>
        <begin position="61"/>
        <end position="94"/>
    </location>
</feature>
<gene>
    <name evidence="2" type="ORF">C8Q71DRAFT_738841</name>
</gene>
<evidence type="ECO:0000256" key="1">
    <source>
        <dbReference type="SAM" id="MobiDB-lite"/>
    </source>
</evidence>
<dbReference type="RefSeq" id="XP_047783091.1">
    <property type="nucleotide sequence ID" value="XM_047922678.1"/>
</dbReference>
<feature type="region of interest" description="Disordered" evidence="1">
    <location>
        <begin position="135"/>
        <end position="157"/>
    </location>
</feature>
<dbReference type="Proteomes" id="UP000814176">
    <property type="component" value="Unassembled WGS sequence"/>
</dbReference>